<organism evidence="1 2">
    <name type="scientific">Triticum turgidum subsp. durum</name>
    <name type="common">Durum wheat</name>
    <name type="synonym">Triticum durum</name>
    <dbReference type="NCBI Taxonomy" id="4567"/>
    <lineage>
        <taxon>Eukaryota</taxon>
        <taxon>Viridiplantae</taxon>
        <taxon>Streptophyta</taxon>
        <taxon>Embryophyta</taxon>
        <taxon>Tracheophyta</taxon>
        <taxon>Spermatophyta</taxon>
        <taxon>Magnoliopsida</taxon>
        <taxon>Liliopsida</taxon>
        <taxon>Poales</taxon>
        <taxon>Poaceae</taxon>
        <taxon>BOP clade</taxon>
        <taxon>Pooideae</taxon>
        <taxon>Triticodae</taxon>
        <taxon>Triticeae</taxon>
        <taxon>Triticinae</taxon>
        <taxon>Triticum</taxon>
    </lineage>
</organism>
<sequence>MMRNKYYSSHHPAHCGVRTLRFSRLKGLVLLPAEDGGGIQDITSLQSLEISSCDKLLSRWPMGEAGGAPMTNPFPASLRILHIWGESGMRSMALLSNLTSLTHLTLENCKDLTLDGFNPLIMVNLKELEVRNWSGNSLAADLLSEVARTKLMDAGSFQLEKLEVDSISAALVAPICNHLSATLHSLQFYDDHLAKGFTEEQENALQLLTSLQTLGFFDCTVLQSLPRGLQCLSSLKELHVGSCPEFRCLPVPEEGFPTSLQVIILGFDRYEQREQAEKWKEAYPYLRVLCYEPC</sequence>
<dbReference type="Proteomes" id="UP000324705">
    <property type="component" value="Chromosome 1B"/>
</dbReference>
<protein>
    <submittedName>
        <fullName evidence="1">Uncharacterized protein</fullName>
    </submittedName>
</protein>
<dbReference type="Gramene" id="TRITD1Bv1G203270.1">
    <property type="protein sequence ID" value="TRITD1Bv1G203270.1"/>
    <property type="gene ID" value="TRITD1Bv1G203270"/>
</dbReference>
<dbReference type="InterPro" id="IPR032675">
    <property type="entry name" value="LRR_dom_sf"/>
</dbReference>
<dbReference type="PANTHER" id="PTHR36766:SF36">
    <property type="entry name" value="AAA+ ATPASE DOMAIN-CONTAINING PROTEIN"/>
    <property type="match status" value="1"/>
</dbReference>
<dbReference type="EMBL" id="LT934112">
    <property type="protein sequence ID" value="VAH22282.1"/>
    <property type="molecule type" value="Genomic_DNA"/>
</dbReference>
<keyword evidence="2" id="KW-1185">Reference proteome</keyword>
<dbReference type="SUPFAM" id="SSF52058">
    <property type="entry name" value="L domain-like"/>
    <property type="match status" value="1"/>
</dbReference>
<name>A0A9R0VED3_TRITD</name>
<proteinExistence type="predicted"/>
<dbReference type="PANTHER" id="PTHR36766">
    <property type="entry name" value="PLANT BROAD-SPECTRUM MILDEW RESISTANCE PROTEIN RPW8"/>
    <property type="match status" value="1"/>
</dbReference>
<reference evidence="1 2" key="1">
    <citation type="submission" date="2017-09" db="EMBL/GenBank/DDBJ databases">
        <authorList>
            <consortium name="International Durum Wheat Genome Sequencing Consortium (IDWGSC)"/>
            <person name="Milanesi L."/>
        </authorList>
    </citation>
    <scope>NUCLEOTIDE SEQUENCE [LARGE SCALE GENOMIC DNA]</scope>
    <source>
        <strain evidence="2">cv. Svevo</strain>
    </source>
</reference>
<gene>
    <name evidence="1" type="ORF">TRITD_1Bv1G203270</name>
</gene>
<dbReference type="Gene3D" id="3.80.10.10">
    <property type="entry name" value="Ribonuclease Inhibitor"/>
    <property type="match status" value="2"/>
</dbReference>
<evidence type="ECO:0000313" key="2">
    <source>
        <dbReference type="Proteomes" id="UP000324705"/>
    </source>
</evidence>
<dbReference type="AlphaFoldDB" id="A0A9R0VED3"/>
<accession>A0A9R0VED3</accession>
<evidence type="ECO:0000313" key="1">
    <source>
        <dbReference type="EMBL" id="VAH22282.1"/>
    </source>
</evidence>